<dbReference type="RefSeq" id="WP_137641738.1">
    <property type="nucleotide sequence ID" value="NZ_BJEA01000003.1"/>
</dbReference>
<keyword evidence="4 7" id="KW-0812">Transmembrane</keyword>
<evidence type="ECO:0000256" key="3">
    <source>
        <dbReference type="ARBA" id="ARBA00022475"/>
    </source>
</evidence>
<feature type="domain" description="Major facilitator superfamily (MFS) profile" evidence="8">
    <location>
        <begin position="1"/>
        <end position="385"/>
    </location>
</feature>
<comment type="caution">
    <text evidence="9">The sequence shown here is derived from an EMBL/GenBank/DDBJ whole genome shotgun (WGS) entry which is preliminary data.</text>
</comment>
<feature type="transmembrane region" description="Helical" evidence="7">
    <location>
        <begin position="43"/>
        <end position="62"/>
    </location>
</feature>
<organism evidence="9 10">
    <name type="scientific">Lactiplantibacillus modestisalitolerans</name>
    <dbReference type="NCBI Taxonomy" id="1457219"/>
    <lineage>
        <taxon>Bacteria</taxon>
        <taxon>Bacillati</taxon>
        <taxon>Bacillota</taxon>
        <taxon>Bacilli</taxon>
        <taxon>Lactobacillales</taxon>
        <taxon>Lactobacillaceae</taxon>
        <taxon>Lactiplantibacillus</taxon>
    </lineage>
</organism>
<dbReference type="PANTHER" id="PTHR43124">
    <property type="entry name" value="PURINE EFFLUX PUMP PBUE"/>
    <property type="match status" value="1"/>
</dbReference>
<protein>
    <submittedName>
        <fullName evidence="9">MFS transporter</fullName>
    </submittedName>
</protein>
<evidence type="ECO:0000256" key="7">
    <source>
        <dbReference type="SAM" id="Phobius"/>
    </source>
</evidence>
<dbReference type="InterPro" id="IPR020846">
    <property type="entry name" value="MFS_dom"/>
</dbReference>
<sequence>MQPYAFKTTASILSLSAVSNASTLITGIIPQLQRAYPKVPTTVIESLVTIANLSALVTLLINPWLTAHWGVRRTVIASLLLSAATGLVPAISTNFGLIMVSRVLLGLGIGGFSPHAISLITHFFHGDYRARLLGYQTGLAALGNAVLLGLAGLLVTLSWHAVFWLYALLAGVAGLVARYVAEPPVSPTAAQPGTRRRASLPRRQRLLVLLTFGTYVLIWGVQLKLPSYFAERHLGPAQLLNFTLAAMNIGGFLAGLSFGALHRKMARQTLTLGYAGAAVAVAVLWWTTSTPLAVSAAIGFNWIYSYTGPYLVFTSHVGLAPAQINTLSSTLTIATILSAFCAPLLWNWLGHFGGASLTTNVLFWIMTSLSLLAILSLILNRKQAKSK</sequence>
<dbReference type="PROSITE" id="PS50850">
    <property type="entry name" value="MFS"/>
    <property type="match status" value="1"/>
</dbReference>
<feature type="transmembrane region" description="Helical" evidence="7">
    <location>
        <begin position="97"/>
        <end position="120"/>
    </location>
</feature>
<feature type="transmembrane region" description="Helical" evidence="7">
    <location>
        <begin position="361"/>
        <end position="379"/>
    </location>
</feature>
<accession>A0ABV5WWZ6</accession>
<dbReference type="SUPFAM" id="SSF103473">
    <property type="entry name" value="MFS general substrate transporter"/>
    <property type="match status" value="1"/>
</dbReference>
<evidence type="ECO:0000256" key="5">
    <source>
        <dbReference type="ARBA" id="ARBA00022989"/>
    </source>
</evidence>
<keyword evidence="6 7" id="KW-0472">Membrane</keyword>
<gene>
    <name evidence="9" type="ORF">ACFFLI_12340</name>
</gene>
<dbReference type="Gene3D" id="1.20.1250.20">
    <property type="entry name" value="MFS general substrate transporter like domains"/>
    <property type="match status" value="1"/>
</dbReference>
<feature type="transmembrane region" description="Helical" evidence="7">
    <location>
        <begin position="269"/>
        <end position="286"/>
    </location>
</feature>
<dbReference type="InterPro" id="IPR050189">
    <property type="entry name" value="MFS_Efflux_Transporters"/>
</dbReference>
<dbReference type="Proteomes" id="UP001589691">
    <property type="component" value="Unassembled WGS sequence"/>
</dbReference>
<feature type="transmembrane region" description="Helical" evidence="7">
    <location>
        <begin position="161"/>
        <end position="181"/>
    </location>
</feature>
<feature type="transmembrane region" description="Helical" evidence="7">
    <location>
        <begin position="292"/>
        <end position="312"/>
    </location>
</feature>
<reference evidence="9 10" key="1">
    <citation type="submission" date="2024-09" db="EMBL/GenBank/DDBJ databases">
        <authorList>
            <person name="Sun Q."/>
            <person name="Mori K."/>
        </authorList>
    </citation>
    <scope>NUCLEOTIDE SEQUENCE [LARGE SCALE GENOMIC DNA]</scope>
    <source>
        <strain evidence="9 10">TBRC 4576</strain>
    </source>
</reference>
<dbReference type="Pfam" id="PF07690">
    <property type="entry name" value="MFS_1"/>
    <property type="match status" value="1"/>
</dbReference>
<evidence type="ECO:0000259" key="8">
    <source>
        <dbReference type="PROSITE" id="PS50850"/>
    </source>
</evidence>
<dbReference type="EMBL" id="JBHLZY010000026">
    <property type="protein sequence ID" value="MFB9770655.1"/>
    <property type="molecule type" value="Genomic_DNA"/>
</dbReference>
<evidence type="ECO:0000313" key="9">
    <source>
        <dbReference type="EMBL" id="MFB9770655.1"/>
    </source>
</evidence>
<dbReference type="InterPro" id="IPR036259">
    <property type="entry name" value="MFS_trans_sf"/>
</dbReference>
<keyword evidence="2" id="KW-0813">Transport</keyword>
<comment type="subcellular location">
    <subcellularLocation>
        <location evidence="1">Cell membrane</location>
        <topology evidence="1">Multi-pass membrane protein</topology>
    </subcellularLocation>
</comment>
<evidence type="ECO:0000256" key="4">
    <source>
        <dbReference type="ARBA" id="ARBA00022692"/>
    </source>
</evidence>
<evidence type="ECO:0000256" key="6">
    <source>
        <dbReference type="ARBA" id="ARBA00023136"/>
    </source>
</evidence>
<evidence type="ECO:0000313" key="10">
    <source>
        <dbReference type="Proteomes" id="UP001589691"/>
    </source>
</evidence>
<evidence type="ECO:0000256" key="1">
    <source>
        <dbReference type="ARBA" id="ARBA00004651"/>
    </source>
</evidence>
<proteinExistence type="predicted"/>
<name>A0ABV5WWZ6_9LACO</name>
<dbReference type="InterPro" id="IPR011701">
    <property type="entry name" value="MFS"/>
</dbReference>
<dbReference type="PANTHER" id="PTHR43124:SF3">
    <property type="entry name" value="CHLORAMPHENICOL EFFLUX PUMP RV0191"/>
    <property type="match status" value="1"/>
</dbReference>
<keyword evidence="5 7" id="KW-1133">Transmembrane helix</keyword>
<feature type="transmembrane region" description="Helical" evidence="7">
    <location>
        <begin position="324"/>
        <end position="349"/>
    </location>
</feature>
<keyword evidence="3" id="KW-1003">Cell membrane</keyword>
<feature type="transmembrane region" description="Helical" evidence="7">
    <location>
        <begin position="242"/>
        <end position="262"/>
    </location>
</feature>
<feature type="transmembrane region" description="Helical" evidence="7">
    <location>
        <begin position="132"/>
        <end position="155"/>
    </location>
</feature>
<feature type="transmembrane region" description="Helical" evidence="7">
    <location>
        <begin position="205"/>
        <end position="222"/>
    </location>
</feature>
<evidence type="ECO:0000256" key="2">
    <source>
        <dbReference type="ARBA" id="ARBA00022448"/>
    </source>
</evidence>
<keyword evidence="10" id="KW-1185">Reference proteome</keyword>
<feature type="transmembrane region" description="Helical" evidence="7">
    <location>
        <begin position="74"/>
        <end position="91"/>
    </location>
</feature>